<dbReference type="InterPro" id="IPR013785">
    <property type="entry name" value="Aldolase_TIM"/>
</dbReference>
<dbReference type="Proteomes" id="UP000044602">
    <property type="component" value="Unassembled WGS sequence"/>
</dbReference>
<evidence type="ECO:0000313" key="7">
    <source>
        <dbReference type="Proteomes" id="UP000044602"/>
    </source>
</evidence>
<evidence type="ECO:0000313" key="5">
    <source>
        <dbReference type="EMBL" id="CRJ98722.1"/>
    </source>
</evidence>
<dbReference type="PANTHER" id="PTHR10578:SF75">
    <property type="entry name" value="L-LACTATE DEHYDROGENASE (AFU_ORTHOLOGUE AFUA_4G07050)"/>
    <property type="match status" value="1"/>
</dbReference>
<comment type="cofactor">
    <cofactor evidence="1">
        <name>FMN</name>
        <dbReference type="ChEBI" id="CHEBI:58210"/>
    </cofactor>
</comment>
<accession>A0A0G4KIB7</accession>
<sequence length="298" mass="33143">MYSAMQPDAMRSNAHSHQSAYEICKANNSPRGNPLRTAGSTPRPTLRRPSRRAPGLPSALPTTSSSRIEDVASAHDAGRPAACTARAGDVRIPAVPRFFQFYTPHDDELTVSLLRCAHESGSTTSMQRTDTWQLGWRHVDVATSNRDLNRGSGADLGLSDPVFRARLRGKGIDPAEQPEKATAMWIDSIWHGRAWSWDKAVWARATWREVSGGMSFLIKGIQRVDNAERAADLGFDGVVVSNHERRQVDAAETLLKLTRPVEASMCAMSYVLHLVFPIRRTVYNCIRRRGIWLKLKAN</sequence>
<protein>
    <recommendedName>
        <fullName evidence="4">FMN hydroxy acid dehydrogenase domain-containing protein</fullName>
    </recommendedName>
</protein>
<gene>
    <name evidence="5" type="ORF">BN1708_009486</name>
    <name evidence="6" type="ORF">BN1723_006881</name>
</gene>
<feature type="domain" description="FMN hydroxy acid dehydrogenase" evidence="4">
    <location>
        <begin position="1"/>
        <end position="298"/>
    </location>
</feature>
<evidence type="ECO:0000313" key="8">
    <source>
        <dbReference type="Proteomes" id="UP000045706"/>
    </source>
</evidence>
<dbReference type="SUPFAM" id="SSF51395">
    <property type="entry name" value="FMN-linked oxidoreductases"/>
    <property type="match status" value="1"/>
</dbReference>
<keyword evidence="2" id="KW-0560">Oxidoreductase</keyword>
<dbReference type="EMBL" id="CVQI01035273">
    <property type="protein sequence ID" value="CRK46102.1"/>
    <property type="molecule type" value="Genomic_DNA"/>
</dbReference>
<dbReference type="Pfam" id="PF01070">
    <property type="entry name" value="FMN_dh"/>
    <property type="match status" value="1"/>
</dbReference>
<evidence type="ECO:0000313" key="6">
    <source>
        <dbReference type="EMBL" id="CRK46102.1"/>
    </source>
</evidence>
<dbReference type="Gene3D" id="3.20.20.70">
    <property type="entry name" value="Aldolase class I"/>
    <property type="match status" value="1"/>
</dbReference>
<evidence type="ECO:0000259" key="4">
    <source>
        <dbReference type="PROSITE" id="PS51349"/>
    </source>
</evidence>
<evidence type="ECO:0000256" key="3">
    <source>
        <dbReference type="SAM" id="MobiDB-lite"/>
    </source>
</evidence>
<dbReference type="PANTHER" id="PTHR10578">
    <property type="entry name" value="S -2-HYDROXY-ACID OXIDASE-RELATED"/>
    <property type="match status" value="1"/>
</dbReference>
<reference evidence="7 8" key="1">
    <citation type="submission" date="2015-05" db="EMBL/GenBank/DDBJ databases">
        <authorList>
            <person name="Fogelqvist Johan"/>
        </authorList>
    </citation>
    <scope>NUCLEOTIDE SEQUENCE [LARGE SCALE GENOMIC DNA]</scope>
    <source>
        <strain evidence="5">VL1</strain>
        <strain evidence="6">VL2</strain>
    </source>
</reference>
<proteinExistence type="predicted"/>
<name>A0A0G4KIB7_VERLO</name>
<dbReference type="InterPro" id="IPR037396">
    <property type="entry name" value="FMN_HAD"/>
</dbReference>
<dbReference type="InterPro" id="IPR000262">
    <property type="entry name" value="FMN-dep_DH"/>
</dbReference>
<dbReference type="AlphaFoldDB" id="A0A0G4KIB7"/>
<dbReference type="STRING" id="100787.A0A0G4KIB7"/>
<evidence type="ECO:0000256" key="2">
    <source>
        <dbReference type="ARBA" id="ARBA00023002"/>
    </source>
</evidence>
<dbReference type="GO" id="GO:0016491">
    <property type="term" value="F:oxidoreductase activity"/>
    <property type="evidence" value="ECO:0007669"/>
    <property type="project" value="UniProtKB-KW"/>
</dbReference>
<dbReference type="PROSITE" id="PS51349">
    <property type="entry name" value="FMN_HYDROXY_ACID_DH_2"/>
    <property type="match status" value="1"/>
</dbReference>
<evidence type="ECO:0000256" key="1">
    <source>
        <dbReference type="ARBA" id="ARBA00001917"/>
    </source>
</evidence>
<dbReference type="EMBL" id="CVQH01001225">
    <property type="protein sequence ID" value="CRJ98722.1"/>
    <property type="molecule type" value="Genomic_DNA"/>
</dbReference>
<feature type="region of interest" description="Disordered" evidence="3">
    <location>
        <begin position="25"/>
        <end position="73"/>
    </location>
</feature>
<keyword evidence="7" id="KW-1185">Reference proteome</keyword>
<organism evidence="5 7">
    <name type="scientific">Verticillium longisporum</name>
    <name type="common">Verticillium dahliae var. longisporum</name>
    <dbReference type="NCBI Taxonomy" id="100787"/>
    <lineage>
        <taxon>Eukaryota</taxon>
        <taxon>Fungi</taxon>
        <taxon>Dikarya</taxon>
        <taxon>Ascomycota</taxon>
        <taxon>Pezizomycotina</taxon>
        <taxon>Sordariomycetes</taxon>
        <taxon>Hypocreomycetidae</taxon>
        <taxon>Glomerellales</taxon>
        <taxon>Plectosphaerellaceae</taxon>
        <taxon>Verticillium</taxon>
    </lineage>
</organism>
<dbReference type="Proteomes" id="UP000045706">
    <property type="component" value="Unassembled WGS sequence"/>
</dbReference>